<keyword evidence="2" id="KW-1185">Reference proteome</keyword>
<protein>
    <submittedName>
        <fullName evidence="1">Uncharacterized protein</fullName>
    </submittedName>
</protein>
<dbReference type="EMBL" id="JBHSMI010000067">
    <property type="protein sequence ID" value="MFC5407380.1"/>
    <property type="molecule type" value="Genomic_DNA"/>
</dbReference>
<gene>
    <name evidence="1" type="ORF">ACFPOF_32010</name>
</gene>
<proteinExistence type="predicted"/>
<comment type="caution">
    <text evidence="1">The sequence shown here is derived from an EMBL/GenBank/DDBJ whole genome shotgun (WGS) entry which is preliminary data.</text>
</comment>
<dbReference type="Proteomes" id="UP001596113">
    <property type="component" value="Unassembled WGS sequence"/>
</dbReference>
<organism evidence="1 2">
    <name type="scientific">Cohnella soli</name>
    <dbReference type="NCBI Taxonomy" id="425005"/>
    <lineage>
        <taxon>Bacteria</taxon>
        <taxon>Bacillati</taxon>
        <taxon>Bacillota</taxon>
        <taxon>Bacilli</taxon>
        <taxon>Bacillales</taxon>
        <taxon>Paenibacillaceae</taxon>
        <taxon>Cohnella</taxon>
    </lineage>
</organism>
<sequence length="195" mass="22143">MREFIDLVQEIFPSIDPDTASNAYRALEKELKSRNRPHLDIFRTSLLGLPSQGDIFTNLVLPYVNDEGELASFDDSIGMLLTCGCDFDRDQHVKFAVAHPLDVLVEAGLNPTDIRNQVITGFMYLPLFEHKGREYVVDFSVISSFNTTLLRKLIEAGQIERIRSLNDFGYYLLLAKLSIHFLRPEDNDSSAERAS</sequence>
<evidence type="ECO:0000313" key="2">
    <source>
        <dbReference type="Proteomes" id="UP001596113"/>
    </source>
</evidence>
<evidence type="ECO:0000313" key="1">
    <source>
        <dbReference type="EMBL" id="MFC5407380.1"/>
    </source>
</evidence>
<reference evidence="2" key="1">
    <citation type="journal article" date="2019" name="Int. J. Syst. Evol. Microbiol.">
        <title>The Global Catalogue of Microorganisms (GCM) 10K type strain sequencing project: providing services to taxonomists for standard genome sequencing and annotation.</title>
        <authorList>
            <consortium name="The Broad Institute Genomics Platform"/>
            <consortium name="The Broad Institute Genome Sequencing Center for Infectious Disease"/>
            <person name="Wu L."/>
            <person name="Ma J."/>
        </authorList>
    </citation>
    <scope>NUCLEOTIDE SEQUENCE [LARGE SCALE GENOMIC DNA]</scope>
    <source>
        <strain evidence="2">CGMCC 1.18575</strain>
    </source>
</reference>
<name>A0ABW0I1H9_9BACL</name>
<dbReference type="RefSeq" id="WP_378139990.1">
    <property type="nucleotide sequence ID" value="NZ_JBHSMI010000067.1"/>
</dbReference>
<accession>A0ABW0I1H9</accession>